<dbReference type="InterPro" id="IPR001128">
    <property type="entry name" value="Cyt_P450"/>
</dbReference>
<dbReference type="GO" id="GO:0016705">
    <property type="term" value="F:oxidoreductase activity, acting on paired donors, with incorporation or reduction of molecular oxygen"/>
    <property type="evidence" value="ECO:0007669"/>
    <property type="project" value="InterPro"/>
</dbReference>
<proteinExistence type="predicted"/>
<evidence type="ECO:0008006" key="3">
    <source>
        <dbReference type="Google" id="ProtNLM"/>
    </source>
</evidence>
<evidence type="ECO:0000313" key="1">
    <source>
        <dbReference type="EMBL" id="KAE8134984.1"/>
    </source>
</evidence>
<gene>
    <name evidence="1" type="ORF">BDV38DRAFT_253580</name>
</gene>
<dbReference type="EMBL" id="ML743598">
    <property type="protein sequence ID" value="KAE8134984.1"/>
    <property type="molecule type" value="Genomic_DNA"/>
</dbReference>
<dbReference type="GO" id="GO:0020037">
    <property type="term" value="F:heme binding"/>
    <property type="evidence" value="ECO:0007669"/>
    <property type="project" value="InterPro"/>
</dbReference>
<dbReference type="OrthoDB" id="4216693at2759"/>
<dbReference type="InterPro" id="IPR036396">
    <property type="entry name" value="Cyt_P450_sf"/>
</dbReference>
<evidence type="ECO:0000313" key="2">
    <source>
        <dbReference type="Proteomes" id="UP000325672"/>
    </source>
</evidence>
<organism evidence="1 2">
    <name type="scientific">Aspergillus pseudotamarii</name>
    <dbReference type="NCBI Taxonomy" id="132259"/>
    <lineage>
        <taxon>Eukaryota</taxon>
        <taxon>Fungi</taxon>
        <taxon>Dikarya</taxon>
        <taxon>Ascomycota</taxon>
        <taxon>Pezizomycotina</taxon>
        <taxon>Eurotiomycetes</taxon>
        <taxon>Eurotiomycetidae</taxon>
        <taxon>Eurotiales</taxon>
        <taxon>Aspergillaceae</taxon>
        <taxon>Aspergillus</taxon>
        <taxon>Aspergillus subgen. Circumdati</taxon>
    </lineage>
</organism>
<dbReference type="GO" id="GO:0005506">
    <property type="term" value="F:iron ion binding"/>
    <property type="evidence" value="ECO:0007669"/>
    <property type="project" value="InterPro"/>
</dbReference>
<keyword evidence="2" id="KW-1185">Reference proteome</keyword>
<dbReference type="GeneID" id="43639461"/>
<reference evidence="1 2" key="1">
    <citation type="submission" date="2019-04" db="EMBL/GenBank/DDBJ databases">
        <title>Friends and foes A comparative genomics study of 23 Aspergillus species from section Flavi.</title>
        <authorList>
            <consortium name="DOE Joint Genome Institute"/>
            <person name="Kjaerbolling I."/>
            <person name="Vesth T."/>
            <person name="Frisvad J.C."/>
            <person name="Nybo J.L."/>
            <person name="Theobald S."/>
            <person name="Kildgaard S."/>
            <person name="Isbrandt T."/>
            <person name="Kuo A."/>
            <person name="Sato A."/>
            <person name="Lyhne E.K."/>
            <person name="Kogle M.E."/>
            <person name="Wiebenga A."/>
            <person name="Kun R.S."/>
            <person name="Lubbers R.J."/>
            <person name="Makela M.R."/>
            <person name="Barry K."/>
            <person name="Chovatia M."/>
            <person name="Clum A."/>
            <person name="Daum C."/>
            <person name="Haridas S."/>
            <person name="He G."/>
            <person name="LaButti K."/>
            <person name="Lipzen A."/>
            <person name="Mondo S."/>
            <person name="Riley R."/>
            <person name="Salamov A."/>
            <person name="Simmons B.A."/>
            <person name="Magnuson J.K."/>
            <person name="Henrissat B."/>
            <person name="Mortensen U.H."/>
            <person name="Larsen T.O."/>
            <person name="Devries R.P."/>
            <person name="Grigoriev I.V."/>
            <person name="Machida M."/>
            <person name="Baker S.E."/>
            <person name="Andersen M.R."/>
        </authorList>
    </citation>
    <scope>NUCLEOTIDE SEQUENCE [LARGE SCALE GENOMIC DNA]</scope>
    <source>
        <strain evidence="1 2">CBS 117625</strain>
    </source>
</reference>
<dbReference type="Proteomes" id="UP000325672">
    <property type="component" value="Unassembled WGS sequence"/>
</dbReference>
<dbReference type="Gene3D" id="1.10.630.10">
    <property type="entry name" value="Cytochrome P450"/>
    <property type="match status" value="1"/>
</dbReference>
<protein>
    <recommendedName>
        <fullName evidence="3">Cytochrome P450</fullName>
    </recommendedName>
</protein>
<sequence length="145" mass="16090">MKAGQRIAEYADQPLLAYKTSVTQDATNPKPTLFTKLFHVGSDQLSDIDHGSEAQEYIVGGNDNTAITLTYLVWEVCRDAKVKSGLLLELNTLPESFGDDDLKKLPFLNNVVRDTLHLYATNPSSRPRIPQLLGRISVDTGFRVV</sequence>
<name>A0A5N6SPB2_ASPPS</name>
<dbReference type="Pfam" id="PF00067">
    <property type="entry name" value="p450"/>
    <property type="match status" value="1"/>
</dbReference>
<accession>A0A5N6SPB2</accession>
<dbReference type="SUPFAM" id="SSF48264">
    <property type="entry name" value="Cytochrome P450"/>
    <property type="match status" value="1"/>
</dbReference>
<dbReference type="RefSeq" id="XP_031911047.1">
    <property type="nucleotide sequence ID" value="XM_032055251.1"/>
</dbReference>
<dbReference type="GO" id="GO:0004497">
    <property type="term" value="F:monooxygenase activity"/>
    <property type="evidence" value="ECO:0007669"/>
    <property type="project" value="InterPro"/>
</dbReference>
<dbReference type="AlphaFoldDB" id="A0A5N6SPB2"/>